<name>A0A2M4BZ57_9DIPT</name>
<dbReference type="Gene3D" id="1.20.1280.20">
    <property type="entry name" value="HscB, C-terminal domain"/>
    <property type="match status" value="1"/>
</dbReference>
<dbReference type="PANTHER" id="PTHR14021:SF15">
    <property type="entry name" value="IRON-SULFUR CLUSTER CO-CHAPERONE PROTEIN HSCB"/>
    <property type="match status" value="1"/>
</dbReference>
<dbReference type="PROSITE" id="PS50076">
    <property type="entry name" value="DNAJ_2"/>
    <property type="match status" value="1"/>
</dbReference>
<dbReference type="InterPro" id="IPR004640">
    <property type="entry name" value="HscB"/>
</dbReference>
<dbReference type="HAMAP" id="MF_00682">
    <property type="entry name" value="HscB"/>
    <property type="match status" value="1"/>
</dbReference>
<dbReference type="GO" id="GO:0001671">
    <property type="term" value="F:ATPase activator activity"/>
    <property type="evidence" value="ECO:0007669"/>
    <property type="project" value="InterPro"/>
</dbReference>
<dbReference type="GO" id="GO:0051087">
    <property type="term" value="F:protein-folding chaperone binding"/>
    <property type="evidence" value="ECO:0007669"/>
    <property type="project" value="InterPro"/>
</dbReference>
<dbReference type="GO" id="GO:0051259">
    <property type="term" value="P:protein complex oligomerization"/>
    <property type="evidence" value="ECO:0007669"/>
    <property type="project" value="InterPro"/>
</dbReference>
<dbReference type="Gene3D" id="1.10.287.110">
    <property type="entry name" value="DnaJ domain"/>
    <property type="match status" value="1"/>
</dbReference>
<comment type="similarity">
    <text evidence="1">Belongs to the HscB family.</text>
</comment>
<dbReference type="GO" id="GO:0005739">
    <property type="term" value="C:mitochondrion"/>
    <property type="evidence" value="ECO:0007669"/>
    <property type="project" value="TreeGrafter"/>
</dbReference>
<dbReference type="Pfam" id="PF00226">
    <property type="entry name" value="DnaJ"/>
    <property type="match status" value="1"/>
</dbReference>
<evidence type="ECO:0000313" key="4">
    <source>
        <dbReference type="EMBL" id="MBW58191.1"/>
    </source>
</evidence>
<dbReference type="Pfam" id="PF07743">
    <property type="entry name" value="HSCB_C"/>
    <property type="match status" value="1"/>
</dbReference>
<accession>A0A2M4BZ57</accession>
<dbReference type="InterPro" id="IPR036869">
    <property type="entry name" value="J_dom_sf"/>
</dbReference>
<dbReference type="InterPro" id="IPR036386">
    <property type="entry name" value="HscB_C_sf"/>
</dbReference>
<sequence length="229" mass="26598">MANCLIRAFPTNRCATKFLSFNHYLRYSTSCQRCWKCSSKGAKDKFFCSSCGVLLSVAKHENYFALLDVAKGYHVDQVALKKNYRNIQNQIHPDKFAQQTPEEKQLALEWSALINKAYKTLTRSVDRSQYLLELHGITISEDNCHIDQPFLIEMMDLNESIDEARDSGEVQELKARIEHLIEKQNHDIEQSFKAEDYERAKQSVIRLKYLINIESKTKAKILQQSLQTK</sequence>
<dbReference type="EMBL" id="GGFJ01009050">
    <property type="protein sequence ID" value="MBW58191.1"/>
    <property type="molecule type" value="Transcribed_RNA"/>
</dbReference>
<dbReference type="PANTHER" id="PTHR14021">
    <property type="entry name" value="IRON-SULFUR CLUSTER CO-CHAPERONE PROTEIN HSCB"/>
    <property type="match status" value="1"/>
</dbReference>
<reference evidence="4" key="1">
    <citation type="submission" date="2018-01" db="EMBL/GenBank/DDBJ databases">
        <title>An insight into the sialome of Amazonian anophelines.</title>
        <authorList>
            <person name="Ribeiro J.M."/>
            <person name="Scarpassa V."/>
            <person name="Calvo E."/>
        </authorList>
    </citation>
    <scope>NUCLEOTIDE SEQUENCE</scope>
    <source>
        <tissue evidence="4">Salivary glands</tissue>
    </source>
</reference>
<protein>
    <submittedName>
        <fullName evidence="4">Putative cpij000747 co-chaperone protein hscb mitochondrial</fullName>
    </submittedName>
</protein>
<dbReference type="SUPFAM" id="SSF46565">
    <property type="entry name" value="Chaperone J-domain"/>
    <property type="match status" value="1"/>
</dbReference>
<dbReference type="AlphaFoldDB" id="A0A2M4BZ57"/>
<evidence type="ECO:0000259" key="3">
    <source>
        <dbReference type="PROSITE" id="PS50076"/>
    </source>
</evidence>
<dbReference type="SUPFAM" id="SSF47144">
    <property type="entry name" value="HSC20 (HSCB), C-terminal oligomerisation domain"/>
    <property type="match status" value="1"/>
</dbReference>
<dbReference type="CDD" id="cd06257">
    <property type="entry name" value="DnaJ"/>
    <property type="match status" value="1"/>
</dbReference>
<dbReference type="InterPro" id="IPR001623">
    <property type="entry name" value="DnaJ_domain"/>
</dbReference>
<dbReference type="InterPro" id="IPR009073">
    <property type="entry name" value="HscB_oligo_C"/>
</dbReference>
<evidence type="ECO:0000256" key="1">
    <source>
        <dbReference type="ARBA" id="ARBA00010476"/>
    </source>
</evidence>
<dbReference type="GO" id="GO:0044571">
    <property type="term" value="P:[2Fe-2S] cluster assembly"/>
    <property type="evidence" value="ECO:0007669"/>
    <property type="project" value="InterPro"/>
</dbReference>
<dbReference type="NCBIfam" id="TIGR00714">
    <property type="entry name" value="hscB"/>
    <property type="match status" value="1"/>
</dbReference>
<evidence type="ECO:0000256" key="2">
    <source>
        <dbReference type="ARBA" id="ARBA00023186"/>
    </source>
</evidence>
<organism evidence="4">
    <name type="scientific">Anopheles marajoara</name>
    <dbReference type="NCBI Taxonomy" id="58244"/>
    <lineage>
        <taxon>Eukaryota</taxon>
        <taxon>Metazoa</taxon>
        <taxon>Ecdysozoa</taxon>
        <taxon>Arthropoda</taxon>
        <taxon>Hexapoda</taxon>
        <taxon>Insecta</taxon>
        <taxon>Pterygota</taxon>
        <taxon>Neoptera</taxon>
        <taxon>Endopterygota</taxon>
        <taxon>Diptera</taxon>
        <taxon>Nematocera</taxon>
        <taxon>Culicoidea</taxon>
        <taxon>Culicidae</taxon>
        <taxon>Anophelinae</taxon>
        <taxon>Anopheles</taxon>
    </lineage>
</organism>
<dbReference type="SMART" id="SM00271">
    <property type="entry name" value="DnaJ"/>
    <property type="match status" value="1"/>
</dbReference>
<feature type="domain" description="J" evidence="3">
    <location>
        <begin position="62"/>
        <end position="134"/>
    </location>
</feature>
<keyword evidence="2" id="KW-0143">Chaperone</keyword>
<proteinExistence type="inferred from homology"/>